<dbReference type="CDD" id="cd17320">
    <property type="entry name" value="MFS_MdfA_MDR_like"/>
    <property type="match status" value="1"/>
</dbReference>
<reference evidence="10" key="3">
    <citation type="submission" date="2020-12" db="EMBL/GenBank/DDBJ databases">
        <title>Enhanced detection system for hospital associated transmission using whole genome sequencing surveillance.</title>
        <authorList>
            <person name="Harrison L.H."/>
            <person name="Van Tyne D."/>
            <person name="Marsh J.W."/>
            <person name="Griffith M.P."/>
            <person name="Snyder D.J."/>
            <person name="Cooper V.S."/>
            <person name="Mustapha M."/>
        </authorList>
    </citation>
    <scope>NUCLEOTIDE SEQUENCE</scope>
    <source>
        <strain evidence="10">PSB00042</strain>
    </source>
</reference>
<feature type="transmembrane region" description="Helical" evidence="8">
    <location>
        <begin position="129"/>
        <end position="154"/>
    </location>
</feature>
<dbReference type="GO" id="GO:0042910">
    <property type="term" value="F:xenobiotic transmembrane transporter activity"/>
    <property type="evidence" value="ECO:0007669"/>
    <property type="project" value="InterPro"/>
</dbReference>
<accession>A0A179QZU0</accession>
<dbReference type="OMA" id="VFIELYG"/>
<dbReference type="PROSITE" id="PS50850">
    <property type="entry name" value="MFS"/>
    <property type="match status" value="1"/>
</dbReference>
<dbReference type="Proteomes" id="UP000510934">
    <property type="component" value="Chromosome"/>
</dbReference>
<sequence>MNLRMVLILGALSAFGPLAIDFYLPAFPAMAQAFATDEKHVQATLAAYFLGLSIGQLAYGPVADRFGRRKPLMFGVTLFTLASLACAYAPNLDTLVVARFIQALGGCAGMVLSRAIVSDKCDPVASAKVFSQLMLVMGLAPILAPMLGGVLVNLAGWQSIFLALSLFSAGCLLAVSLGLPESLPEHIPRQPLSGALRQYLRLLADRVFLGHALTGGIAIAGMFAYIAGSPFVFIKLYGVPAEHYGWLFGTNAAGFILVAQVNARLLAKRGPAFLLGRAVWLYLVAGLVLLGVAALRPAQLWPLLVPLFICIASLGCIIPNASACAMSGQGARAGSASALMGCVQFSVAAGAAALVGLLHDGSAVPMAIVISLCGALVVSVALLTRRLQAKAPA</sequence>
<reference evidence="11" key="2">
    <citation type="submission" date="2020-07" db="EMBL/GenBank/DDBJ databases">
        <authorList>
            <person name="Delegan Y."/>
            <person name="Filonov A."/>
            <person name="Puntus I."/>
            <person name="Valentovich L."/>
        </authorList>
    </citation>
    <scope>NUCLEOTIDE SEQUENCE</scope>
    <source>
        <strain evidence="11">BS3701</strain>
    </source>
</reference>
<dbReference type="SUPFAM" id="SSF103473">
    <property type="entry name" value="MFS general substrate transporter"/>
    <property type="match status" value="1"/>
</dbReference>
<evidence type="ECO:0000256" key="8">
    <source>
        <dbReference type="RuleBase" id="RU365088"/>
    </source>
</evidence>
<feature type="transmembrane region" description="Helical" evidence="8">
    <location>
        <begin position="364"/>
        <end position="383"/>
    </location>
</feature>
<evidence type="ECO:0000256" key="2">
    <source>
        <dbReference type="ARBA" id="ARBA00006236"/>
    </source>
</evidence>
<feature type="transmembrane region" description="Helical" evidence="8">
    <location>
        <begin position="304"/>
        <end position="326"/>
    </location>
</feature>
<keyword evidence="6 8" id="KW-1133">Transmembrane helix</keyword>
<evidence type="ECO:0000313" key="13">
    <source>
        <dbReference type="Proteomes" id="UP000637061"/>
    </source>
</evidence>
<dbReference type="Gene3D" id="1.20.1720.10">
    <property type="entry name" value="Multidrug resistance protein D"/>
    <property type="match status" value="1"/>
</dbReference>
<keyword evidence="8" id="KW-0997">Cell inner membrane</keyword>
<dbReference type="InterPro" id="IPR036259">
    <property type="entry name" value="MFS_trans_sf"/>
</dbReference>
<evidence type="ECO:0000313" key="10">
    <source>
        <dbReference type="EMBL" id="MBI6888321.1"/>
    </source>
</evidence>
<feature type="transmembrane region" description="Helical" evidence="8">
    <location>
        <begin position="96"/>
        <end position="117"/>
    </location>
</feature>
<dbReference type="GO" id="GO:0005886">
    <property type="term" value="C:plasma membrane"/>
    <property type="evidence" value="ECO:0007669"/>
    <property type="project" value="UniProtKB-SubCell"/>
</dbReference>
<dbReference type="PANTHER" id="PTHR23502:SF132">
    <property type="entry name" value="POLYAMINE TRANSPORTER 2-RELATED"/>
    <property type="match status" value="1"/>
</dbReference>
<evidence type="ECO:0000256" key="7">
    <source>
        <dbReference type="ARBA" id="ARBA00023136"/>
    </source>
</evidence>
<comment type="caution">
    <text evidence="8">Lacks conserved residue(s) required for the propagation of feature annotation.</text>
</comment>
<evidence type="ECO:0000259" key="9">
    <source>
        <dbReference type="PROSITE" id="PS50850"/>
    </source>
</evidence>
<evidence type="ECO:0000313" key="12">
    <source>
        <dbReference type="Proteomes" id="UP000510934"/>
    </source>
</evidence>
<name>A0A179QZU0_PSEPU</name>
<gene>
    <name evidence="11" type="ORF">H0H12_25930</name>
    <name evidence="10" type="ORF">JEU22_30850</name>
</gene>
<dbReference type="EMBL" id="CP059052">
    <property type="protein sequence ID" value="QLJ13822.1"/>
    <property type="molecule type" value="Genomic_DNA"/>
</dbReference>
<comment type="similarity">
    <text evidence="2 8">Belongs to the major facilitator superfamily. Bcr/CmlA family.</text>
</comment>
<dbReference type="FunFam" id="1.20.1720.10:FF:000005">
    <property type="entry name" value="Bcr/CflA family efflux transporter"/>
    <property type="match status" value="1"/>
</dbReference>
<feature type="transmembrane region" description="Helical" evidence="8">
    <location>
        <begin position="279"/>
        <end position="298"/>
    </location>
</feature>
<organism evidence="10 13">
    <name type="scientific">Pseudomonas putida</name>
    <name type="common">Arthrobacter siderocapsulatus</name>
    <dbReference type="NCBI Taxonomy" id="303"/>
    <lineage>
        <taxon>Bacteria</taxon>
        <taxon>Pseudomonadati</taxon>
        <taxon>Pseudomonadota</taxon>
        <taxon>Gammaproteobacteria</taxon>
        <taxon>Pseudomonadales</taxon>
        <taxon>Pseudomonadaceae</taxon>
        <taxon>Pseudomonas</taxon>
    </lineage>
</organism>
<keyword evidence="3 8" id="KW-0813">Transport</keyword>
<proteinExistence type="inferred from homology"/>
<dbReference type="NCBIfam" id="TIGR00710">
    <property type="entry name" value="efflux_Bcr_CflA"/>
    <property type="match status" value="1"/>
</dbReference>
<feature type="transmembrane region" description="Helical" evidence="8">
    <location>
        <begin position="338"/>
        <end position="358"/>
    </location>
</feature>
<evidence type="ECO:0000256" key="3">
    <source>
        <dbReference type="ARBA" id="ARBA00022448"/>
    </source>
</evidence>
<dbReference type="InterPro" id="IPR011701">
    <property type="entry name" value="MFS"/>
</dbReference>
<evidence type="ECO:0000256" key="4">
    <source>
        <dbReference type="ARBA" id="ARBA00022475"/>
    </source>
</evidence>
<feature type="transmembrane region" description="Helical" evidence="8">
    <location>
        <begin position="43"/>
        <end position="60"/>
    </location>
</feature>
<dbReference type="InterPro" id="IPR004812">
    <property type="entry name" value="Efflux_drug-R_Bcr/CmlA"/>
</dbReference>
<dbReference type="Pfam" id="PF07690">
    <property type="entry name" value="MFS_1"/>
    <property type="match status" value="1"/>
</dbReference>
<evidence type="ECO:0000256" key="5">
    <source>
        <dbReference type="ARBA" id="ARBA00022692"/>
    </source>
</evidence>
<evidence type="ECO:0000256" key="6">
    <source>
        <dbReference type="ARBA" id="ARBA00022989"/>
    </source>
</evidence>
<dbReference type="PANTHER" id="PTHR23502">
    <property type="entry name" value="MAJOR FACILITATOR SUPERFAMILY"/>
    <property type="match status" value="1"/>
</dbReference>
<protein>
    <recommendedName>
        <fullName evidence="8">Bcr/CflA family efflux transporter</fullName>
    </recommendedName>
</protein>
<dbReference type="RefSeq" id="WP_003255285.1">
    <property type="nucleotide sequence ID" value="NZ_BBNC01000044.1"/>
</dbReference>
<feature type="transmembrane region" description="Helical" evidence="8">
    <location>
        <begin position="207"/>
        <end position="226"/>
    </location>
</feature>
<dbReference type="GeneID" id="83677913"/>
<dbReference type="Proteomes" id="UP000637061">
    <property type="component" value="Unassembled WGS sequence"/>
</dbReference>
<comment type="subcellular location">
    <subcellularLocation>
        <location evidence="8">Cell inner membrane</location>
        <topology evidence="8">Multi-pass membrane protein</topology>
    </subcellularLocation>
    <subcellularLocation>
        <location evidence="1">Cell membrane</location>
        <topology evidence="1">Multi-pass membrane protein</topology>
    </subcellularLocation>
</comment>
<keyword evidence="7 8" id="KW-0472">Membrane</keyword>
<evidence type="ECO:0000313" key="11">
    <source>
        <dbReference type="EMBL" id="QLJ13822.1"/>
    </source>
</evidence>
<reference evidence="11 12" key="1">
    <citation type="journal article" date="2009" name="Mikrobiologiia">
        <title>[Phenanthren biodegradation and interaction of Pseudomonas putida BS3701 and Burkholderia sp.BS3702 in plant rhizosphere].</title>
        <authorList>
            <person name="Ovchinnikova A.A."/>
            <person name="Vetrova A.A."/>
            <person name="Filonov A.E."/>
            <person name="Boronin A.M."/>
        </authorList>
    </citation>
    <scope>NUCLEOTIDE SEQUENCE [LARGE SCALE GENOMIC DNA]</scope>
    <source>
        <strain evidence="11 12">BS3701</strain>
    </source>
</reference>
<feature type="transmembrane region" description="Helical" evidence="8">
    <location>
        <begin position="72"/>
        <end position="90"/>
    </location>
</feature>
<dbReference type="GO" id="GO:0015385">
    <property type="term" value="F:sodium:proton antiporter activity"/>
    <property type="evidence" value="ECO:0007669"/>
    <property type="project" value="TreeGrafter"/>
</dbReference>
<feature type="transmembrane region" description="Helical" evidence="8">
    <location>
        <begin position="246"/>
        <end position="267"/>
    </location>
</feature>
<keyword evidence="4" id="KW-1003">Cell membrane</keyword>
<feature type="domain" description="Major facilitator superfamily (MFS) profile" evidence="9">
    <location>
        <begin position="2"/>
        <end position="392"/>
    </location>
</feature>
<dbReference type="GO" id="GO:1990961">
    <property type="term" value="P:xenobiotic detoxification by transmembrane export across the plasma membrane"/>
    <property type="evidence" value="ECO:0007669"/>
    <property type="project" value="InterPro"/>
</dbReference>
<dbReference type="InterPro" id="IPR020846">
    <property type="entry name" value="MFS_dom"/>
</dbReference>
<keyword evidence="5 8" id="KW-0812">Transmembrane</keyword>
<evidence type="ECO:0000256" key="1">
    <source>
        <dbReference type="ARBA" id="ARBA00004651"/>
    </source>
</evidence>
<feature type="transmembrane region" description="Helical" evidence="8">
    <location>
        <begin position="160"/>
        <end position="179"/>
    </location>
</feature>
<dbReference type="AlphaFoldDB" id="A0A179QZU0"/>
<dbReference type="EMBL" id="JAEHTE010000077">
    <property type="protein sequence ID" value="MBI6888321.1"/>
    <property type="molecule type" value="Genomic_DNA"/>
</dbReference>